<evidence type="ECO:0000313" key="3">
    <source>
        <dbReference type="Proteomes" id="UP000695000"/>
    </source>
</evidence>
<dbReference type="PANTHER" id="PTHR21549">
    <property type="entry name" value="MUTATED IN BLADDER CANCER 1"/>
    <property type="match status" value="1"/>
</dbReference>
<evidence type="ECO:0000313" key="4">
    <source>
        <dbReference type="RefSeq" id="XP_017768497.1"/>
    </source>
</evidence>
<dbReference type="RefSeq" id="XP_017768497.1">
    <property type="nucleotide sequence ID" value="XM_017913008.1"/>
</dbReference>
<protein>
    <submittedName>
        <fullName evidence="4">Coiled-coil domain-containing protein 112-like</fullName>
    </submittedName>
</protein>
<keyword evidence="3" id="KW-1185">Reference proteome</keyword>
<name>A0ABM1M1P7_NICVS</name>
<accession>A0ABM1M1P7</accession>
<evidence type="ECO:0000256" key="2">
    <source>
        <dbReference type="SAM" id="Coils"/>
    </source>
</evidence>
<gene>
    <name evidence="4" type="primary">LOC108556760</name>
</gene>
<dbReference type="GeneID" id="108556760"/>
<sequence length="355" mass="42029">MISSFVSQANKLKNVQIYLEHSLKNCGASFDDDNSICHLRELLSSDRFKECHDFRLSIFNIAESLNSLKLEVFNGKTLDLKQLKADLISIQERSRTANAEAVTKLRLLSEQENMLTEEVFSLQQRMCEWSNNRNEHQVPKLEKKKPIKEASAKVPAKEVQTFANFLQKSGGHENGWRVKDHSVFLKLRKKYRERGKMIAAVRSIFPDMSERDVEEHEEWYLQYSKLQSEQNDALKRWKEEQQNCRLAKEEDVVVVSEKSRKAIVPLDDPRDVKERLLLWKEEKKRRQLDQLQLRNDLDERLRQMENSKKIKCEEAKLEIAKWKREKELQTNRDAHLKIVEKQRIEDLRCDTTHPK</sequence>
<keyword evidence="1 2" id="KW-0175">Coiled coil</keyword>
<feature type="coiled-coil region" evidence="2">
    <location>
        <begin position="305"/>
        <end position="332"/>
    </location>
</feature>
<organism evidence="3 4">
    <name type="scientific">Nicrophorus vespilloides</name>
    <name type="common">Boreal carrion beetle</name>
    <dbReference type="NCBI Taxonomy" id="110193"/>
    <lineage>
        <taxon>Eukaryota</taxon>
        <taxon>Metazoa</taxon>
        <taxon>Ecdysozoa</taxon>
        <taxon>Arthropoda</taxon>
        <taxon>Hexapoda</taxon>
        <taxon>Insecta</taxon>
        <taxon>Pterygota</taxon>
        <taxon>Neoptera</taxon>
        <taxon>Endopterygota</taxon>
        <taxon>Coleoptera</taxon>
        <taxon>Polyphaga</taxon>
        <taxon>Staphyliniformia</taxon>
        <taxon>Silphidae</taxon>
        <taxon>Nicrophorinae</taxon>
        <taxon>Nicrophorus</taxon>
    </lineage>
</organism>
<dbReference type="PANTHER" id="PTHR21549:SF0">
    <property type="entry name" value="COILED-COIL DOMAIN-CONTAINING PROTEIN 112"/>
    <property type="match status" value="1"/>
</dbReference>
<evidence type="ECO:0000256" key="1">
    <source>
        <dbReference type="ARBA" id="ARBA00023054"/>
    </source>
</evidence>
<dbReference type="Proteomes" id="UP000695000">
    <property type="component" value="Unplaced"/>
</dbReference>
<dbReference type="InterPro" id="IPR039902">
    <property type="entry name" value="CCDC148/CCDC112"/>
</dbReference>
<proteinExistence type="predicted"/>
<reference evidence="4" key="1">
    <citation type="submission" date="2025-08" db="UniProtKB">
        <authorList>
            <consortium name="RefSeq"/>
        </authorList>
    </citation>
    <scope>IDENTIFICATION</scope>
    <source>
        <tissue evidence="4">Whole Larva</tissue>
    </source>
</reference>